<dbReference type="GO" id="GO:0005886">
    <property type="term" value="C:plasma membrane"/>
    <property type="evidence" value="ECO:0007669"/>
    <property type="project" value="TreeGrafter"/>
</dbReference>
<dbReference type="AlphaFoldDB" id="A0A6H3FDS8"/>
<evidence type="ECO:0000313" key="7">
    <source>
        <dbReference type="Proteomes" id="UP000292919"/>
    </source>
</evidence>
<dbReference type="GO" id="GO:0016887">
    <property type="term" value="F:ATP hydrolysis activity"/>
    <property type="evidence" value="ECO:0007669"/>
    <property type="project" value="InterPro"/>
</dbReference>
<keyword evidence="7" id="KW-1185">Reference proteome</keyword>
<dbReference type="Proteomes" id="UP000292919">
    <property type="component" value="Unassembled WGS sequence"/>
</dbReference>
<gene>
    <name evidence="6" type="ORF">EB812_03350</name>
</gene>
<dbReference type="PANTHER" id="PTHR24220:SF689">
    <property type="entry name" value="LIPOPROTEIN-RELEASING SYSTEM ATP-BINDING PROTEIN LOLD"/>
    <property type="match status" value="1"/>
</dbReference>
<comment type="similarity">
    <text evidence="1">Belongs to the ABC transporter superfamily.</text>
</comment>
<organism evidence="6 7">
    <name type="scientific">Desulfovibrio legallii</name>
    <dbReference type="NCBI Taxonomy" id="571438"/>
    <lineage>
        <taxon>Bacteria</taxon>
        <taxon>Pseudomonadati</taxon>
        <taxon>Thermodesulfobacteriota</taxon>
        <taxon>Desulfovibrionia</taxon>
        <taxon>Desulfovibrionales</taxon>
        <taxon>Desulfovibrionaceae</taxon>
        <taxon>Desulfovibrio</taxon>
    </lineage>
</organism>
<evidence type="ECO:0000313" key="6">
    <source>
        <dbReference type="EMBL" id="TBH81135.1"/>
    </source>
</evidence>
<evidence type="ECO:0000256" key="1">
    <source>
        <dbReference type="ARBA" id="ARBA00005417"/>
    </source>
</evidence>
<dbReference type="GO" id="GO:0005524">
    <property type="term" value="F:ATP binding"/>
    <property type="evidence" value="ECO:0007669"/>
    <property type="project" value="UniProtKB-KW"/>
</dbReference>
<evidence type="ECO:0000256" key="2">
    <source>
        <dbReference type="ARBA" id="ARBA00022741"/>
    </source>
</evidence>
<reference evidence="6 7" key="1">
    <citation type="submission" date="2018-12" db="EMBL/GenBank/DDBJ databases">
        <title>First genome draft of Desulfovibrio legallis sp. nov.</title>
        <authorList>
            <person name="Ben Dhia O."/>
            <person name="Najjari A."/>
            <person name="Ferjani R."/>
            <person name="Fhoula I."/>
            <person name="Fardeau M.-L."/>
            <person name="Boudabbous A."/>
            <person name="Ouzari H.I."/>
        </authorList>
    </citation>
    <scope>NUCLEOTIDE SEQUENCE [LARGE SCALE GENOMIC DNA]</scope>
    <source>
        <strain evidence="6 7">H1T</strain>
    </source>
</reference>
<name>A0A6H3FDS8_9BACT</name>
<dbReference type="InterPro" id="IPR027417">
    <property type="entry name" value="P-loop_NTPase"/>
</dbReference>
<evidence type="ECO:0000259" key="5">
    <source>
        <dbReference type="PROSITE" id="PS50893"/>
    </source>
</evidence>
<feature type="domain" description="ABC transporter" evidence="5">
    <location>
        <begin position="53"/>
        <end position="339"/>
    </location>
</feature>
<dbReference type="InterPro" id="IPR003593">
    <property type="entry name" value="AAA+_ATPase"/>
</dbReference>
<dbReference type="InterPro" id="IPR017871">
    <property type="entry name" value="ABC_transporter-like_CS"/>
</dbReference>
<dbReference type="PROSITE" id="PS00211">
    <property type="entry name" value="ABC_TRANSPORTER_1"/>
    <property type="match status" value="1"/>
</dbReference>
<comment type="caution">
    <text evidence="6">The sequence shown here is derived from an EMBL/GenBank/DDBJ whole genome shotgun (WGS) entry which is preliminary data.</text>
</comment>
<dbReference type="Pfam" id="PF00005">
    <property type="entry name" value="ABC_tran"/>
    <property type="match status" value="1"/>
</dbReference>
<dbReference type="SMART" id="SM00382">
    <property type="entry name" value="AAA"/>
    <property type="match status" value="1"/>
</dbReference>
<keyword evidence="2" id="KW-0547">Nucleotide-binding</keyword>
<sequence>MKNTTATAPTGKTSARLTPGSGSTVCPCACCPEAAAPAQPLAPTAAPAADPVFRLRRVRKTRPGDAGFCLRIDRLDVPRGSLLALVGPSGCGKSTALDLLACALRPDAPASAPSKTEQAAPEKTAFTFAPTPDTHTDVLAAWEHGGTDALARLRLRHLGYVLQTGGLLPFLTAQENILLRCRALGLTPARPTAVPHVLGKASATAPAKDLGGAADEVAARLGITKLLHQYPATLSVGERQRVAIAAALAHSPAVVLADEPTAALDPLHADAVLRLLAQLTREGGITVIMVTHNRQAAQDAGFTPVPVRLTATGDATLARIAWPDAEEPDATTPDQSRPPHRADKEVRS</sequence>
<feature type="region of interest" description="Disordered" evidence="4">
    <location>
        <begin position="321"/>
        <end position="348"/>
    </location>
</feature>
<dbReference type="GO" id="GO:0022857">
    <property type="term" value="F:transmembrane transporter activity"/>
    <property type="evidence" value="ECO:0007669"/>
    <property type="project" value="TreeGrafter"/>
</dbReference>
<dbReference type="InterPro" id="IPR015854">
    <property type="entry name" value="ABC_transpr_LolD-like"/>
</dbReference>
<dbReference type="SUPFAM" id="SSF52540">
    <property type="entry name" value="P-loop containing nucleoside triphosphate hydrolases"/>
    <property type="match status" value="1"/>
</dbReference>
<protein>
    <submittedName>
        <fullName evidence="6">ATP-binding cassette domain-containing protein</fullName>
    </submittedName>
</protein>
<dbReference type="GO" id="GO:0044874">
    <property type="term" value="P:lipoprotein localization to outer membrane"/>
    <property type="evidence" value="ECO:0007669"/>
    <property type="project" value="TreeGrafter"/>
</dbReference>
<dbReference type="Gene3D" id="3.40.50.300">
    <property type="entry name" value="P-loop containing nucleotide triphosphate hydrolases"/>
    <property type="match status" value="1"/>
</dbReference>
<evidence type="ECO:0000256" key="3">
    <source>
        <dbReference type="ARBA" id="ARBA00022840"/>
    </source>
</evidence>
<keyword evidence="3 6" id="KW-0067">ATP-binding</keyword>
<dbReference type="EMBL" id="SIXC01000003">
    <property type="protein sequence ID" value="TBH81135.1"/>
    <property type="molecule type" value="Genomic_DNA"/>
</dbReference>
<accession>A0A6H3FDS8</accession>
<evidence type="ECO:0000256" key="4">
    <source>
        <dbReference type="SAM" id="MobiDB-lite"/>
    </source>
</evidence>
<dbReference type="GO" id="GO:0089705">
    <property type="term" value="P:protein localization to outer membrane"/>
    <property type="evidence" value="ECO:0007669"/>
    <property type="project" value="TreeGrafter"/>
</dbReference>
<dbReference type="PANTHER" id="PTHR24220">
    <property type="entry name" value="IMPORT ATP-BINDING PROTEIN"/>
    <property type="match status" value="1"/>
</dbReference>
<dbReference type="InterPro" id="IPR003439">
    <property type="entry name" value="ABC_transporter-like_ATP-bd"/>
</dbReference>
<dbReference type="PROSITE" id="PS50893">
    <property type="entry name" value="ABC_TRANSPORTER_2"/>
    <property type="match status" value="1"/>
</dbReference>
<proteinExistence type="inferred from homology"/>